<dbReference type="Proteomes" id="UP001152519">
    <property type="component" value="Unassembled WGS sequence"/>
</dbReference>
<organism evidence="2 3">
    <name type="scientific">Actinacidiphila cocklensis</name>
    <dbReference type="NCBI Taxonomy" id="887465"/>
    <lineage>
        <taxon>Bacteria</taxon>
        <taxon>Bacillati</taxon>
        <taxon>Actinomycetota</taxon>
        <taxon>Actinomycetes</taxon>
        <taxon>Kitasatosporales</taxon>
        <taxon>Streptomycetaceae</taxon>
        <taxon>Actinacidiphila</taxon>
    </lineage>
</organism>
<feature type="region of interest" description="Disordered" evidence="1">
    <location>
        <begin position="218"/>
        <end position="242"/>
    </location>
</feature>
<evidence type="ECO:0000313" key="3">
    <source>
        <dbReference type="Proteomes" id="UP001152519"/>
    </source>
</evidence>
<sequence>MGVRHPRCHPPPAEELPGGAGRPGQGHRTRSRLRVVHRGPRRDVPADGRDGPRPGRSRPSPGTQPPQRLGAHVPGRRVSGLPAGRVGAQGLPRGRQRESRRRLGARSGRADLPPHGQGPHASRRRGCLRARQRTHSLRAARHRLHRLAGHGGVRRAVADGAAASGDMGTHRRQRAAGSGRPSRLTAGRRAGIAAVMAAGVLLGGGSWHSAVAAAPACGCDSQDADEDDPTPSHGSNNGLLIIDNSNADSWPASCCAPGPAASSAGTSAASAGSTGCPSCWWCTPPSARAWPRASGTR</sequence>
<evidence type="ECO:0000256" key="1">
    <source>
        <dbReference type="SAM" id="MobiDB-lite"/>
    </source>
</evidence>
<gene>
    <name evidence="2" type="ORF">SCOCK_10313</name>
</gene>
<reference evidence="2" key="1">
    <citation type="submission" date="2021-05" db="EMBL/GenBank/DDBJ databases">
        <authorList>
            <person name="Arsene-Ploetze F."/>
        </authorList>
    </citation>
    <scope>NUCLEOTIDE SEQUENCE</scope>
    <source>
        <strain evidence="2">DSM 42138</strain>
    </source>
</reference>
<evidence type="ECO:0000313" key="2">
    <source>
        <dbReference type="EMBL" id="CAG6390845.1"/>
    </source>
</evidence>
<feature type="compositionally biased region" description="Basic and acidic residues" evidence="1">
    <location>
        <begin position="41"/>
        <end position="53"/>
    </location>
</feature>
<feature type="region of interest" description="Disordered" evidence="1">
    <location>
        <begin position="1"/>
        <end position="126"/>
    </location>
</feature>
<feature type="compositionally biased region" description="Polar residues" evidence="1">
    <location>
        <begin position="232"/>
        <end position="242"/>
    </location>
</feature>
<proteinExistence type="predicted"/>
<feature type="compositionally biased region" description="Basic residues" evidence="1">
    <location>
        <begin position="25"/>
        <end position="40"/>
    </location>
</feature>
<protein>
    <submittedName>
        <fullName evidence="2">Uncharacterized protein</fullName>
    </submittedName>
</protein>
<dbReference type="AlphaFoldDB" id="A0A9W4DIH8"/>
<name>A0A9W4DIH8_9ACTN</name>
<feature type="region of interest" description="Disordered" evidence="1">
    <location>
        <begin position="160"/>
        <end position="185"/>
    </location>
</feature>
<feature type="compositionally biased region" description="Low complexity" evidence="1">
    <location>
        <begin position="57"/>
        <end position="68"/>
    </location>
</feature>
<keyword evidence="3" id="KW-1185">Reference proteome</keyword>
<comment type="caution">
    <text evidence="2">The sequence shown here is derived from an EMBL/GenBank/DDBJ whole genome shotgun (WGS) entry which is preliminary data.</text>
</comment>
<accession>A0A9W4DIH8</accession>
<dbReference type="EMBL" id="CAJSLV010000001">
    <property type="protein sequence ID" value="CAG6390845.1"/>
    <property type="molecule type" value="Genomic_DNA"/>
</dbReference>